<comment type="caution">
    <text evidence="2">The sequence shown here is derived from an EMBL/GenBank/DDBJ whole genome shotgun (WGS) entry which is preliminary data.</text>
</comment>
<evidence type="ECO:0000256" key="1">
    <source>
        <dbReference type="SAM" id="MobiDB-lite"/>
    </source>
</evidence>
<dbReference type="Proteomes" id="UP001221898">
    <property type="component" value="Unassembled WGS sequence"/>
</dbReference>
<protein>
    <submittedName>
        <fullName evidence="2">Uncharacterized protein</fullName>
    </submittedName>
</protein>
<evidence type="ECO:0000313" key="2">
    <source>
        <dbReference type="EMBL" id="KAJ8411560.1"/>
    </source>
</evidence>
<reference evidence="2" key="1">
    <citation type="journal article" date="2023" name="Science">
        <title>Genome structures resolve the early diversification of teleost fishes.</title>
        <authorList>
            <person name="Parey E."/>
            <person name="Louis A."/>
            <person name="Montfort J."/>
            <person name="Bouchez O."/>
            <person name="Roques C."/>
            <person name="Iampietro C."/>
            <person name="Lluch J."/>
            <person name="Castinel A."/>
            <person name="Donnadieu C."/>
            <person name="Desvignes T."/>
            <person name="Floi Bucao C."/>
            <person name="Jouanno E."/>
            <person name="Wen M."/>
            <person name="Mejri S."/>
            <person name="Dirks R."/>
            <person name="Jansen H."/>
            <person name="Henkel C."/>
            <person name="Chen W.J."/>
            <person name="Zahm M."/>
            <person name="Cabau C."/>
            <person name="Klopp C."/>
            <person name="Thompson A.W."/>
            <person name="Robinson-Rechavi M."/>
            <person name="Braasch I."/>
            <person name="Lecointre G."/>
            <person name="Bobe J."/>
            <person name="Postlethwait J.H."/>
            <person name="Berthelot C."/>
            <person name="Roest Crollius H."/>
            <person name="Guiguen Y."/>
        </authorList>
    </citation>
    <scope>NUCLEOTIDE SEQUENCE</scope>
    <source>
        <strain evidence="2">NC1722</strain>
    </source>
</reference>
<proteinExistence type="predicted"/>
<dbReference type="AlphaFoldDB" id="A0AAD7SZC6"/>
<gene>
    <name evidence="2" type="ORF">AAFF_G00163680</name>
</gene>
<accession>A0AAD7SZC6</accession>
<dbReference type="EMBL" id="JAINUG010000022">
    <property type="protein sequence ID" value="KAJ8411560.1"/>
    <property type="molecule type" value="Genomic_DNA"/>
</dbReference>
<organism evidence="2 3">
    <name type="scientific">Aldrovandia affinis</name>
    <dbReference type="NCBI Taxonomy" id="143900"/>
    <lineage>
        <taxon>Eukaryota</taxon>
        <taxon>Metazoa</taxon>
        <taxon>Chordata</taxon>
        <taxon>Craniata</taxon>
        <taxon>Vertebrata</taxon>
        <taxon>Euteleostomi</taxon>
        <taxon>Actinopterygii</taxon>
        <taxon>Neopterygii</taxon>
        <taxon>Teleostei</taxon>
        <taxon>Notacanthiformes</taxon>
        <taxon>Halosauridae</taxon>
        <taxon>Aldrovandia</taxon>
    </lineage>
</organism>
<keyword evidence="3" id="KW-1185">Reference proteome</keyword>
<sequence>MSPGSATLGNDAIAGILVGHRHVSVTVPATVSPDDRTDTSSGAADVPDQQLVFKERIGVRHQNILIYDGAELLPHRTGATRFEEEGNMTQYDDFSDSNRETQSEWEMAIV</sequence>
<name>A0AAD7SZC6_9TELE</name>
<feature type="region of interest" description="Disordered" evidence="1">
    <location>
        <begin position="79"/>
        <end position="105"/>
    </location>
</feature>
<evidence type="ECO:0000313" key="3">
    <source>
        <dbReference type="Proteomes" id="UP001221898"/>
    </source>
</evidence>